<keyword evidence="6" id="KW-1185">Reference proteome</keyword>
<dbReference type="RefSeq" id="WP_135348639.1">
    <property type="nucleotide sequence ID" value="NZ_SRJD01000010.1"/>
</dbReference>
<dbReference type="PANTHER" id="PTHR42939:SF1">
    <property type="entry name" value="ABC TRANSPORTER ATP-BINDING PROTEIN ALBC-RELATED"/>
    <property type="match status" value="1"/>
</dbReference>
<dbReference type="SMART" id="SM00382">
    <property type="entry name" value="AAA"/>
    <property type="match status" value="1"/>
</dbReference>
<dbReference type="InterPro" id="IPR003593">
    <property type="entry name" value="AAA+_ATPase"/>
</dbReference>
<keyword evidence="2" id="KW-0547">Nucleotide-binding</keyword>
<evidence type="ECO:0000256" key="1">
    <source>
        <dbReference type="ARBA" id="ARBA00022448"/>
    </source>
</evidence>
<gene>
    <name evidence="5" type="ORF">E4665_09915</name>
</gene>
<dbReference type="OrthoDB" id="2290519at2"/>
<organism evidence="5 6">
    <name type="scientific">Sporolactobacillus shoreae</name>
    <dbReference type="NCBI Taxonomy" id="1465501"/>
    <lineage>
        <taxon>Bacteria</taxon>
        <taxon>Bacillati</taxon>
        <taxon>Bacillota</taxon>
        <taxon>Bacilli</taxon>
        <taxon>Bacillales</taxon>
        <taxon>Sporolactobacillaceae</taxon>
        <taxon>Sporolactobacillus</taxon>
    </lineage>
</organism>
<sequence>MTEPIIIAEQISKSYGRKQAIDHLSLTIEKGSVTGILGGNGAGKSTFFRMITGLVRPDSGRLTVLGEEPGWRTNSQIAYLPDRARWYGNYTAEQTFDWGSNILPGFEKSEALRLAELMNLPLDLKTEGMSKGQEARLMLILCIARSVPLIVLDEPFSGIDGSSRERIIEALIDAISEKEQTLLISTHEIYEVEGLMDDVVFLKDGAVQLTGNAEKLRTEYGSIYDLSKKMGD</sequence>
<dbReference type="Proteomes" id="UP000298347">
    <property type="component" value="Unassembled WGS sequence"/>
</dbReference>
<evidence type="ECO:0000313" key="6">
    <source>
        <dbReference type="Proteomes" id="UP000298347"/>
    </source>
</evidence>
<dbReference type="PROSITE" id="PS50893">
    <property type="entry name" value="ABC_TRANSPORTER_2"/>
    <property type="match status" value="1"/>
</dbReference>
<dbReference type="CDD" id="cd03230">
    <property type="entry name" value="ABC_DR_subfamily_A"/>
    <property type="match status" value="1"/>
</dbReference>
<reference evidence="5 6" key="1">
    <citation type="journal article" date="2015" name="Int. J. Syst. Evol. Microbiol.">
        <title>Sporolactobacillus shoreae sp. nov. and Sporolactobacillus spathodeae sp. nov., two spore-forming lactic acid bacteria isolated from tree barks in Thailand.</title>
        <authorList>
            <person name="Thamacharoensuk T."/>
            <person name="Kitahara M."/>
            <person name="Ohkuma M."/>
            <person name="Thongchul N."/>
            <person name="Tanasupawat S."/>
        </authorList>
    </citation>
    <scope>NUCLEOTIDE SEQUENCE [LARGE SCALE GENOMIC DNA]</scope>
    <source>
        <strain evidence="5 6">BK92</strain>
    </source>
</reference>
<evidence type="ECO:0000259" key="4">
    <source>
        <dbReference type="PROSITE" id="PS50893"/>
    </source>
</evidence>
<protein>
    <submittedName>
        <fullName evidence="5">ABC transporter ATP-binding protein</fullName>
    </submittedName>
</protein>
<proteinExistence type="predicted"/>
<dbReference type="InterPro" id="IPR027417">
    <property type="entry name" value="P-loop_NTPase"/>
</dbReference>
<dbReference type="GO" id="GO:0005524">
    <property type="term" value="F:ATP binding"/>
    <property type="evidence" value="ECO:0007669"/>
    <property type="project" value="UniProtKB-KW"/>
</dbReference>
<feature type="domain" description="ABC transporter" evidence="4">
    <location>
        <begin position="6"/>
        <end position="229"/>
    </location>
</feature>
<keyword evidence="3 5" id="KW-0067">ATP-binding</keyword>
<dbReference type="InterPro" id="IPR051782">
    <property type="entry name" value="ABC_Transporter_VariousFunc"/>
</dbReference>
<dbReference type="SUPFAM" id="SSF52540">
    <property type="entry name" value="P-loop containing nucleoside triphosphate hydrolases"/>
    <property type="match status" value="1"/>
</dbReference>
<name>A0A4Z0GNN4_9BACL</name>
<dbReference type="PANTHER" id="PTHR42939">
    <property type="entry name" value="ABC TRANSPORTER ATP-BINDING PROTEIN ALBC-RELATED"/>
    <property type="match status" value="1"/>
</dbReference>
<dbReference type="InterPro" id="IPR003439">
    <property type="entry name" value="ABC_transporter-like_ATP-bd"/>
</dbReference>
<keyword evidence="1" id="KW-0813">Transport</keyword>
<dbReference type="Pfam" id="PF00005">
    <property type="entry name" value="ABC_tran"/>
    <property type="match status" value="1"/>
</dbReference>
<evidence type="ECO:0000313" key="5">
    <source>
        <dbReference type="EMBL" id="TGA97975.1"/>
    </source>
</evidence>
<evidence type="ECO:0000256" key="3">
    <source>
        <dbReference type="ARBA" id="ARBA00022840"/>
    </source>
</evidence>
<evidence type="ECO:0000256" key="2">
    <source>
        <dbReference type="ARBA" id="ARBA00022741"/>
    </source>
</evidence>
<dbReference type="Gene3D" id="3.40.50.300">
    <property type="entry name" value="P-loop containing nucleotide triphosphate hydrolases"/>
    <property type="match status" value="1"/>
</dbReference>
<dbReference type="EMBL" id="SRJD01000010">
    <property type="protein sequence ID" value="TGA97975.1"/>
    <property type="molecule type" value="Genomic_DNA"/>
</dbReference>
<dbReference type="GO" id="GO:0016887">
    <property type="term" value="F:ATP hydrolysis activity"/>
    <property type="evidence" value="ECO:0007669"/>
    <property type="project" value="InterPro"/>
</dbReference>
<dbReference type="AlphaFoldDB" id="A0A4Z0GNN4"/>
<comment type="caution">
    <text evidence="5">The sequence shown here is derived from an EMBL/GenBank/DDBJ whole genome shotgun (WGS) entry which is preliminary data.</text>
</comment>
<accession>A0A4Z0GNN4</accession>